<accession>A0A1C5AB24</accession>
<dbReference type="EMBL" id="FMCT01000012">
    <property type="protein sequence ID" value="SCF42423.1"/>
    <property type="molecule type" value="Genomic_DNA"/>
</dbReference>
<dbReference type="CDD" id="cd07377">
    <property type="entry name" value="WHTH_GntR"/>
    <property type="match status" value="1"/>
</dbReference>
<feature type="domain" description="HTH gntR-type" evidence="4">
    <location>
        <begin position="6"/>
        <end position="74"/>
    </location>
</feature>
<dbReference type="SUPFAM" id="SSF64288">
    <property type="entry name" value="Chorismate lyase-like"/>
    <property type="match status" value="1"/>
</dbReference>
<dbReference type="SUPFAM" id="SSF46785">
    <property type="entry name" value="Winged helix' DNA-binding domain"/>
    <property type="match status" value="1"/>
</dbReference>
<dbReference type="AlphaFoldDB" id="A0A1C5AB24"/>
<evidence type="ECO:0000313" key="5">
    <source>
        <dbReference type="EMBL" id="SCF42423.1"/>
    </source>
</evidence>
<dbReference type="InterPro" id="IPR028978">
    <property type="entry name" value="Chorismate_lyase_/UTRA_dom_sf"/>
</dbReference>
<dbReference type="Pfam" id="PF07702">
    <property type="entry name" value="UTRA"/>
    <property type="match status" value="1"/>
</dbReference>
<dbReference type="GO" id="GO:0045892">
    <property type="term" value="P:negative regulation of DNA-templated transcription"/>
    <property type="evidence" value="ECO:0007669"/>
    <property type="project" value="TreeGrafter"/>
</dbReference>
<dbReference type="InterPro" id="IPR000524">
    <property type="entry name" value="Tscrpt_reg_HTH_GntR"/>
</dbReference>
<evidence type="ECO:0000256" key="2">
    <source>
        <dbReference type="ARBA" id="ARBA00023125"/>
    </source>
</evidence>
<keyword evidence="1" id="KW-0805">Transcription regulation</keyword>
<reference evidence="6" key="1">
    <citation type="submission" date="2016-06" db="EMBL/GenBank/DDBJ databases">
        <authorList>
            <person name="Varghese N."/>
            <person name="Submissions Spin"/>
        </authorList>
    </citation>
    <scope>NUCLEOTIDE SEQUENCE [LARGE SCALE GENOMIC DNA]</scope>
    <source>
        <strain evidence="6">DSM 43168</strain>
    </source>
</reference>
<dbReference type="PANTHER" id="PTHR44846:SF17">
    <property type="entry name" value="GNTR-FAMILY TRANSCRIPTIONAL REGULATOR"/>
    <property type="match status" value="1"/>
</dbReference>
<dbReference type="SMART" id="SM00866">
    <property type="entry name" value="UTRA"/>
    <property type="match status" value="1"/>
</dbReference>
<dbReference type="RefSeq" id="WP_074477121.1">
    <property type="nucleotide sequence ID" value="NZ_FMCT01000012.1"/>
</dbReference>
<name>A0A1C5AB24_9ACTN</name>
<proteinExistence type="predicted"/>
<keyword evidence="3" id="KW-0804">Transcription</keyword>
<dbReference type="Pfam" id="PF00392">
    <property type="entry name" value="GntR"/>
    <property type="match status" value="1"/>
</dbReference>
<dbReference type="Proteomes" id="UP000183585">
    <property type="component" value="Unassembled WGS sequence"/>
</dbReference>
<dbReference type="PRINTS" id="PR00035">
    <property type="entry name" value="HTHGNTR"/>
</dbReference>
<organism evidence="5 6">
    <name type="scientific">Micromonospora carbonacea</name>
    <dbReference type="NCBI Taxonomy" id="47853"/>
    <lineage>
        <taxon>Bacteria</taxon>
        <taxon>Bacillati</taxon>
        <taxon>Actinomycetota</taxon>
        <taxon>Actinomycetes</taxon>
        <taxon>Micromonosporales</taxon>
        <taxon>Micromonosporaceae</taxon>
        <taxon>Micromonospora</taxon>
    </lineage>
</organism>
<dbReference type="InterPro" id="IPR050679">
    <property type="entry name" value="Bact_HTH_transcr_reg"/>
</dbReference>
<protein>
    <submittedName>
        <fullName evidence="5">Transcriptional regulator, GntR family</fullName>
    </submittedName>
</protein>
<evidence type="ECO:0000313" key="6">
    <source>
        <dbReference type="Proteomes" id="UP000183585"/>
    </source>
</evidence>
<dbReference type="Gene3D" id="1.10.10.10">
    <property type="entry name" value="Winged helix-like DNA-binding domain superfamily/Winged helix DNA-binding domain"/>
    <property type="match status" value="1"/>
</dbReference>
<evidence type="ECO:0000259" key="4">
    <source>
        <dbReference type="PROSITE" id="PS50949"/>
    </source>
</evidence>
<dbReference type="InterPro" id="IPR036390">
    <property type="entry name" value="WH_DNA-bd_sf"/>
</dbReference>
<gene>
    <name evidence="5" type="ORF">GA0070563_11277</name>
</gene>
<evidence type="ECO:0000256" key="1">
    <source>
        <dbReference type="ARBA" id="ARBA00023015"/>
    </source>
</evidence>
<keyword evidence="6" id="KW-1185">Reference proteome</keyword>
<dbReference type="InterPro" id="IPR036388">
    <property type="entry name" value="WH-like_DNA-bd_sf"/>
</dbReference>
<dbReference type="SMART" id="SM00345">
    <property type="entry name" value="HTH_GNTR"/>
    <property type="match status" value="1"/>
</dbReference>
<dbReference type="GO" id="GO:0003677">
    <property type="term" value="F:DNA binding"/>
    <property type="evidence" value="ECO:0007669"/>
    <property type="project" value="UniProtKB-KW"/>
</dbReference>
<dbReference type="Gene3D" id="3.40.1410.10">
    <property type="entry name" value="Chorismate lyase-like"/>
    <property type="match status" value="1"/>
</dbReference>
<dbReference type="GO" id="GO:0003700">
    <property type="term" value="F:DNA-binding transcription factor activity"/>
    <property type="evidence" value="ECO:0007669"/>
    <property type="project" value="InterPro"/>
</dbReference>
<sequence length="254" mass="27953">MEADPRPRYAQIADELGRRIDAGILGNGMPFPSDKDIQNEFQVARNTARQALDVLRAQGRIHTIKGRGSFVRPRIPARRLASSRYRADVDSTQERPQTSVTHDYGLAWGQHNPDAVITEEPATAEVAELFEVAEGTPLVRRDLVFRVDGWPTHMSTSYYLADMVAGTWVAGPESEPAPGGAIGHLASLGVRVTRVVETVVSRMPDAREAETLRMSAGPVLAITRKMLAGERVVEVAREIVYPGDGVQLEYRIDL</sequence>
<keyword evidence="2" id="KW-0238">DNA-binding</keyword>
<evidence type="ECO:0000256" key="3">
    <source>
        <dbReference type="ARBA" id="ARBA00023163"/>
    </source>
</evidence>
<dbReference type="PROSITE" id="PS50949">
    <property type="entry name" value="HTH_GNTR"/>
    <property type="match status" value="1"/>
</dbReference>
<dbReference type="PANTHER" id="PTHR44846">
    <property type="entry name" value="MANNOSYL-D-GLYCERATE TRANSPORT/METABOLISM SYSTEM REPRESSOR MNGR-RELATED"/>
    <property type="match status" value="1"/>
</dbReference>
<dbReference type="InterPro" id="IPR011663">
    <property type="entry name" value="UTRA"/>
</dbReference>